<keyword evidence="4" id="KW-1185">Reference proteome</keyword>
<dbReference type="PROSITE" id="PS50222">
    <property type="entry name" value="EF_HAND_2"/>
    <property type="match status" value="1"/>
</dbReference>
<name>A0AAD7XUX2_9FUNG</name>
<dbReference type="RefSeq" id="XP_058338697.1">
    <property type="nucleotide sequence ID" value="XM_058490561.1"/>
</dbReference>
<dbReference type="SUPFAM" id="SSF47473">
    <property type="entry name" value="EF-hand"/>
    <property type="match status" value="1"/>
</dbReference>
<dbReference type="GO" id="GO:0005509">
    <property type="term" value="F:calcium ion binding"/>
    <property type="evidence" value="ECO:0007669"/>
    <property type="project" value="InterPro"/>
</dbReference>
<feature type="non-terminal residue" evidence="3">
    <location>
        <position position="1"/>
    </location>
</feature>
<dbReference type="EMBL" id="JARTCD010000072">
    <property type="protein sequence ID" value="KAJ8653783.1"/>
    <property type="molecule type" value="Genomic_DNA"/>
</dbReference>
<feature type="domain" description="EF-hand" evidence="2">
    <location>
        <begin position="128"/>
        <end position="163"/>
    </location>
</feature>
<sequence>MEMDNGGLVGKAKSMTKFSELLHVAFTDFCHIDDDTVREMRQRHQLKVVASIESSAKRSTIRNLDTTAGLNTDELSSLYDIFHNVQYYHDSQESNMDYACFEALMGKLTAWAKILPRTDDQHERQDKVGRSFLMRLFNLFDRGGRGSLSFQDIVIALGGILKGDHNAQISLFFKAHDPNQNGYLEREQVLQFSETLLWIFRDTQDEGPLDSVSEFLRCAFMYSENNAHRVEKSLSLASLRMIVLADELLMDFFTRGFADSFKLLVQKSSISNAEKRRSFTDILDGLFALSSYSGGESRSRLGSISSITTSFSNGKESSNGAININNNKTSRPPSMIVSQQLTQEPQSVSNESIRSRAKSSGYQR</sequence>
<dbReference type="AlphaFoldDB" id="A0AAD7XUX2"/>
<gene>
    <name evidence="3" type="ORF">O0I10_010582</name>
</gene>
<dbReference type="Proteomes" id="UP001234581">
    <property type="component" value="Unassembled WGS sequence"/>
</dbReference>
<comment type="caution">
    <text evidence="3">The sequence shown here is derived from an EMBL/GenBank/DDBJ whole genome shotgun (WGS) entry which is preliminary data.</text>
</comment>
<accession>A0AAD7XUX2</accession>
<evidence type="ECO:0000256" key="1">
    <source>
        <dbReference type="SAM" id="MobiDB-lite"/>
    </source>
</evidence>
<reference evidence="3 4" key="1">
    <citation type="submission" date="2023-03" db="EMBL/GenBank/DDBJ databases">
        <title>Genome sequence of Lichtheimia ornata CBS 291.66.</title>
        <authorList>
            <person name="Mohabir J.T."/>
            <person name="Shea T.P."/>
            <person name="Kurbessoian T."/>
            <person name="Berby B."/>
            <person name="Fontaine J."/>
            <person name="Livny J."/>
            <person name="Gnirke A."/>
            <person name="Stajich J.E."/>
            <person name="Cuomo C.A."/>
        </authorList>
    </citation>
    <scope>NUCLEOTIDE SEQUENCE [LARGE SCALE GENOMIC DNA]</scope>
    <source>
        <strain evidence="3">CBS 291.66</strain>
    </source>
</reference>
<evidence type="ECO:0000259" key="2">
    <source>
        <dbReference type="PROSITE" id="PS50222"/>
    </source>
</evidence>
<dbReference type="InterPro" id="IPR011992">
    <property type="entry name" value="EF-hand-dom_pair"/>
</dbReference>
<dbReference type="GeneID" id="83217985"/>
<organism evidence="3 4">
    <name type="scientific">Lichtheimia ornata</name>
    <dbReference type="NCBI Taxonomy" id="688661"/>
    <lineage>
        <taxon>Eukaryota</taxon>
        <taxon>Fungi</taxon>
        <taxon>Fungi incertae sedis</taxon>
        <taxon>Mucoromycota</taxon>
        <taxon>Mucoromycotina</taxon>
        <taxon>Mucoromycetes</taxon>
        <taxon>Mucorales</taxon>
        <taxon>Lichtheimiaceae</taxon>
        <taxon>Lichtheimia</taxon>
    </lineage>
</organism>
<dbReference type="InterPro" id="IPR002048">
    <property type="entry name" value="EF_hand_dom"/>
</dbReference>
<evidence type="ECO:0000313" key="4">
    <source>
        <dbReference type="Proteomes" id="UP001234581"/>
    </source>
</evidence>
<evidence type="ECO:0000313" key="3">
    <source>
        <dbReference type="EMBL" id="KAJ8653783.1"/>
    </source>
</evidence>
<feature type="region of interest" description="Disordered" evidence="1">
    <location>
        <begin position="312"/>
        <end position="364"/>
    </location>
</feature>
<dbReference type="Gene3D" id="1.10.238.10">
    <property type="entry name" value="EF-hand"/>
    <property type="match status" value="1"/>
</dbReference>
<proteinExistence type="predicted"/>
<protein>
    <recommendedName>
        <fullName evidence="2">EF-hand domain-containing protein</fullName>
    </recommendedName>
</protein>